<dbReference type="InParanoid" id="A0A1X7U527"/>
<reference evidence="1" key="1">
    <citation type="submission" date="2017-05" db="UniProtKB">
        <authorList>
            <consortium name="EnsemblMetazoa"/>
        </authorList>
    </citation>
    <scope>IDENTIFICATION</scope>
</reference>
<name>A0A1X7U527_AMPQE</name>
<evidence type="ECO:0000313" key="1">
    <source>
        <dbReference type="EnsemblMetazoa" id="Aqu2.1.22855_001"/>
    </source>
</evidence>
<dbReference type="AlphaFoldDB" id="A0A1X7U527"/>
<dbReference type="EnsemblMetazoa" id="Aqu2.1.22855_001">
    <property type="protein sequence ID" value="Aqu2.1.22855_001"/>
    <property type="gene ID" value="Aqu2.1.22855"/>
</dbReference>
<accession>A0A1X7U527</accession>
<protein>
    <submittedName>
        <fullName evidence="1">Uncharacterized protein</fullName>
    </submittedName>
</protein>
<sequence length="189" mass="21709">MAAEGEYTLRVVTGSILSDDFTSSFQNSQTGSTSDIENTSSSFQNYQRGFKRRTEHKRKYCEHCNGYVSRSTYRRHQLEIHRCMKQIVTDWEVEEVNSDVNDSWDPFQLQNPSLESNAVIDSLTYDQSNYDVRQNYVLGNKSNVNDDCDIDHDNDKGVVDEDEDFCGIDELVVVRMMIRTTSNKGAMSP</sequence>
<proteinExistence type="predicted"/>
<organism evidence="1">
    <name type="scientific">Amphimedon queenslandica</name>
    <name type="common">Sponge</name>
    <dbReference type="NCBI Taxonomy" id="400682"/>
    <lineage>
        <taxon>Eukaryota</taxon>
        <taxon>Metazoa</taxon>
        <taxon>Porifera</taxon>
        <taxon>Demospongiae</taxon>
        <taxon>Heteroscleromorpha</taxon>
        <taxon>Haplosclerida</taxon>
        <taxon>Niphatidae</taxon>
        <taxon>Amphimedon</taxon>
    </lineage>
</organism>